<dbReference type="PANTHER" id="PTHR23278">
    <property type="entry name" value="SIDESTEP PROTEIN"/>
    <property type="match status" value="1"/>
</dbReference>
<dbReference type="EMBL" id="JAJSOF020000005">
    <property type="protein sequence ID" value="KAJ4448477.1"/>
    <property type="molecule type" value="Genomic_DNA"/>
</dbReference>
<sequence length="128" mass="14594">MVFQKLTTLICNIHERCNWNRKGNRFDSRGKSFEQAKHWADEQALGGRAFFRYTESPAKLTVESVRESDGGIYRCRVDFKKSPTRNTKVNLTVLKQCILESTASFDPTNADAAAIFTPAERLYNARLA</sequence>
<accession>A0ABQ8TR19</accession>
<dbReference type="InterPro" id="IPR013783">
    <property type="entry name" value="Ig-like_fold"/>
</dbReference>
<organism evidence="2 3">
    <name type="scientific">Periplaneta americana</name>
    <name type="common">American cockroach</name>
    <name type="synonym">Blatta americana</name>
    <dbReference type="NCBI Taxonomy" id="6978"/>
    <lineage>
        <taxon>Eukaryota</taxon>
        <taxon>Metazoa</taxon>
        <taxon>Ecdysozoa</taxon>
        <taxon>Arthropoda</taxon>
        <taxon>Hexapoda</taxon>
        <taxon>Insecta</taxon>
        <taxon>Pterygota</taxon>
        <taxon>Neoptera</taxon>
        <taxon>Polyneoptera</taxon>
        <taxon>Dictyoptera</taxon>
        <taxon>Blattodea</taxon>
        <taxon>Blattoidea</taxon>
        <taxon>Blattidae</taxon>
        <taxon>Blattinae</taxon>
        <taxon>Periplaneta</taxon>
    </lineage>
</organism>
<dbReference type="Proteomes" id="UP001148838">
    <property type="component" value="Unassembled WGS sequence"/>
</dbReference>
<dbReference type="Gene3D" id="2.60.40.10">
    <property type="entry name" value="Immunoglobulins"/>
    <property type="match status" value="1"/>
</dbReference>
<dbReference type="InterPro" id="IPR007110">
    <property type="entry name" value="Ig-like_dom"/>
</dbReference>
<evidence type="ECO:0000259" key="1">
    <source>
        <dbReference type="PROSITE" id="PS50835"/>
    </source>
</evidence>
<name>A0ABQ8TR19_PERAM</name>
<proteinExistence type="predicted"/>
<dbReference type="PROSITE" id="PS50835">
    <property type="entry name" value="IG_LIKE"/>
    <property type="match status" value="1"/>
</dbReference>
<comment type="caution">
    <text evidence="2">The sequence shown here is derived from an EMBL/GenBank/DDBJ whole genome shotgun (WGS) entry which is preliminary data.</text>
</comment>
<keyword evidence="3" id="KW-1185">Reference proteome</keyword>
<feature type="domain" description="Ig-like" evidence="1">
    <location>
        <begin position="1"/>
        <end position="92"/>
    </location>
</feature>
<protein>
    <recommendedName>
        <fullName evidence="1">Ig-like domain-containing protein</fullName>
    </recommendedName>
</protein>
<gene>
    <name evidence="2" type="ORF">ANN_10493</name>
</gene>
<reference evidence="2 3" key="1">
    <citation type="journal article" date="2022" name="Allergy">
        <title>Genome assembly and annotation of Periplaneta americana reveal a comprehensive cockroach allergen profile.</title>
        <authorList>
            <person name="Wang L."/>
            <person name="Xiong Q."/>
            <person name="Saelim N."/>
            <person name="Wang L."/>
            <person name="Nong W."/>
            <person name="Wan A.T."/>
            <person name="Shi M."/>
            <person name="Liu X."/>
            <person name="Cao Q."/>
            <person name="Hui J.H.L."/>
            <person name="Sookrung N."/>
            <person name="Leung T.F."/>
            <person name="Tungtrongchitr A."/>
            <person name="Tsui S.K.W."/>
        </authorList>
    </citation>
    <scope>NUCLEOTIDE SEQUENCE [LARGE SCALE GENOMIC DNA]</scope>
    <source>
        <strain evidence="2">PWHHKU_190912</strain>
    </source>
</reference>
<dbReference type="PANTHER" id="PTHR23278:SF30">
    <property type="entry name" value="SIDESTEP VIII, ISOFORM B"/>
    <property type="match status" value="1"/>
</dbReference>
<dbReference type="InterPro" id="IPR036179">
    <property type="entry name" value="Ig-like_dom_sf"/>
</dbReference>
<dbReference type="SUPFAM" id="SSF48726">
    <property type="entry name" value="Immunoglobulin"/>
    <property type="match status" value="1"/>
</dbReference>
<evidence type="ECO:0000313" key="3">
    <source>
        <dbReference type="Proteomes" id="UP001148838"/>
    </source>
</evidence>
<evidence type="ECO:0000313" key="2">
    <source>
        <dbReference type="EMBL" id="KAJ4448477.1"/>
    </source>
</evidence>